<feature type="signal peptide" evidence="2">
    <location>
        <begin position="1"/>
        <end position="20"/>
    </location>
</feature>
<sequence length="386" mass="40851">MRSFFLLAGNAVVILGAATPAEIQRGDECIQDDLLNCFSSSLVQASQFCTNSIVTATATTEVVTVTPTVIITDAITETATVTETPQLRGKRRKRGCSPRPPLNCLRSFATSVEPFQFASACSCIGITTTTEFATVTADVTNTIVETPTVTEYVTVSLPPSVDESTSEPILEPTTTSEPIPEPTTTSEPILESTTTSEPIPEPTTTSEPILESTTTSELEVSTTTTVSTSESATPSTPPPLIANGDFEKGSLEGWTVTLTAPGGAVGSAVQYGASYVMELYSSYFLRNSASAITASQTVQCEPGSSYRLTFLLSIVSSYTNGNPWSVVLGSTTIASGAGSSTAWRQFTYTFVCSSTEAVNNLNFRLQSNNNRAARMMVDNVAVTPLF</sequence>
<comment type="caution">
    <text evidence="3">The sequence shown here is derived from an EMBL/GenBank/DDBJ whole genome shotgun (WGS) entry which is preliminary data.</text>
</comment>
<keyword evidence="4" id="KW-1185">Reference proteome</keyword>
<evidence type="ECO:0000313" key="3">
    <source>
        <dbReference type="EMBL" id="KAK0742039.1"/>
    </source>
</evidence>
<proteinExistence type="predicted"/>
<evidence type="ECO:0000313" key="4">
    <source>
        <dbReference type="Proteomes" id="UP001172159"/>
    </source>
</evidence>
<protein>
    <recommendedName>
        <fullName evidence="5">CBM-cenC domain-containing protein</fullName>
    </recommendedName>
</protein>
<gene>
    <name evidence="3" type="ORF">B0T21DRAFT_345887</name>
</gene>
<dbReference type="SUPFAM" id="SSF49785">
    <property type="entry name" value="Galactose-binding domain-like"/>
    <property type="match status" value="1"/>
</dbReference>
<dbReference type="Proteomes" id="UP001172159">
    <property type="component" value="Unassembled WGS sequence"/>
</dbReference>
<dbReference type="Gene3D" id="2.60.120.260">
    <property type="entry name" value="Galactose-binding domain-like"/>
    <property type="match status" value="1"/>
</dbReference>
<reference evidence="3" key="1">
    <citation type="submission" date="2023-06" db="EMBL/GenBank/DDBJ databases">
        <title>Genome-scale phylogeny and comparative genomics of the fungal order Sordariales.</title>
        <authorList>
            <consortium name="Lawrence Berkeley National Laboratory"/>
            <person name="Hensen N."/>
            <person name="Bonometti L."/>
            <person name="Westerberg I."/>
            <person name="Brannstrom I.O."/>
            <person name="Guillou S."/>
            <person name="Cros-Aarteil S."/>
            <person name="Calhoun S."/>
            <person name="Haridas S."/>
            <person name="Kuo A."/>
            <person name="Mondo S."/>
            <person name="Pangilinan J."/>
            <person name="Riley R."/>
            <person name="Labutti K."/>
            <person name="Andreopoulos B."/>
            <person name="Lipzen A."/>
            <person name="Chen C."/>
            <person name="Yanf M."/>
            <person name="Daum C."/>
            <person name="Ng V."/>
            <person name="Clum A."/>
            <person name="Steindorff A."/>
            <person name="Ohm R."/>
            <person name="Martin F."/>
            <person name="Silar P."/>
            <person name="Natvig D."/>
            <person name="Lalanne C."/>
            <person name="Gautier V."/>
            <person name="Ament-Velasquez S.L."/>
            <person name="Kruys A."/>
            <person name="Hutchinson M.I."/>
            <person name="Powell A.J."/>
            <person name="Barry K."/>
            <person name="Miller A.N."/>
            <person name="Grigoriev I.V."/>
            <person name="Debuchy R."/>
            <person name="Gladieux P."/>
            <person name="Thoren M.H."/>
            <person name="Johannesson H."/>
        </authorList>
    </citation>
    <scope>NUCLEOTIDE SEQUENCE</scope>
    <source>
        <strain evidence="3">CBS 540.89</strain>
    </source>
</reference>
<feature type="region of interest" description="Disordered" evidence="1">
    <location>
        <begin position="156"/>
        <end position="241"/>
    </location>
</feature>
<evidence type="ECO:0008006" key="5">
    <source>
        <dbReference type="Google" id="ProtNLM"/>
    </source>
</evidence>
<feature type="compositionally biased region" description="Low complexity" evidence="1">
    <location>
        <begin position="166"/>
        <end position="234"/>
    </location>
</feature>
<dbReference type="InterPro" id="IPR008979">
    <property type="entry name" value="Galactose-bd-like_sf"/>
</dbReference>
<keyword evidence="2" id="KW-0732">Signal</keyword>
<name>A0AA40EMG5_9PEZI</name>
<evidence type="ECO:0000256" key="2">
    <source>
        <dbReference type="SAM" id="SignalP"/>
    </source>
</evidence>
<accession>A0AA40EMG5</accession>
<evidence type="ECO:0000256" key="1">
    <source>
        <dbReference type="SAM" id="MobiDB-lite"/>
    </source>
</evidence>
<feature type="chain" id="PRO_5041207268" description="CBM-cenC domain-containing protein" evidence="2">
    <location>
        <begin position="21"/>
        <end position="386"/>
    </location>
</feature>
<dbReference type="EMBL" id="JAUKTV010000003">
    <property type="protein sequence ID" value="KAK0742039.1"/>
    <property type="molecule type" value="Genomic_DNA"/>
</dbReference>
<dbReference type="AlphaFoldDB" id="A0AA40EMG5"/>
<organism evidence="3 4">
    <name type="scientific">Apiosordaria backusii</name>
    <dbReference type="NCBI Taxonomy" id="314023"/>
    <lineage>
        <taxon>Eukaryota</taxon>
        <taxon>Fungi</taxon>
        <taxon>Dikarya</taxon>
        <taxon>Ascomycota</taxon>
        <taxon>Pezizomycotina</taxon>
        <taxon>Sordariomycetes</taxon>
        <taxon>Sordariomycetidae</taxon>
        <taxon>Sordariales</taxon>
        <taxon>Lasiosphaeriaceae</taxon>
        <taxon>Apiosordaria</taxon>
    </lineage>
</organism>